<dbReference type="InterPro" id="IPR025330">
    <property type="entry name" value="DUF4236"/>
</dbReference>
<accession>Q5NWR7</accession>
<feature type="compositionally biased region" description="Low complexity" evidence="1">
    <location>
        <begin position="61"/>
        <end position="74"/>
    </location>
</feature>
<organism evidence="3 4">
    <name type="scientific">Aromatoleum aromaticum (strain DSM 19018 / LMG 30748 / EbN1)</name>
    <name type="common">Azoarcus sp. (strain EbN1)</name>
    <dbReference type="NCBI Taxonomy" id="76114"/>
    <lineage>
        <taxon>Bacteria</taxon>
        <taxon>Pseudomonadati</taxon>
        <taxon>Pseudomonadota</taxon>
        <taxon>Betaproteobacteria</taxon>
        <taxon>Rhodocyclales</taxon>
        <taxon>Rhodocyclaceae</taxon>
        <taxon>Aromatoleum</taxon>
    </lineage>
</organism>
<reference evidence="3 4" key="1">
    <citation type="journal article" date="2005" name="Arch. Microbiol.">
        <title>The genome sequence of an anaerobic aromatic-degrading denitrifying bacterium, strain EbN1.</title>
        <authorList>
            <person name="Rabus R."/>
            <person name="Kube M."/>
            <person name="Heider J."/>
            <person name="Beck A."/>
            <person name="Heitmann K."/>
            <person name="Widdel F."/>
            <person name="Reinhardt R."/>
        </authorList>
    </citation>
    <scope>NUCLEOTIDE SEQUENCE [LARGE SCALE GENOMIC DNA]</scope>
    <source>
        <strain evidence="3 4">EbN1</strain>
        <plasmid evidence="4">Plasmid pAzo1</plasmid>
    </source>
</reference>
<name>Q5NWR7_AROAE</name>
<proteinExistence type="predicted"/>
<feature type="domain" description="DUF4236" evidence="2">
    <location>
        <begin position="3"/>
        <end position="56"/>
    </location>
</feature>
<gene>
    <name evidence="3" type="ORF">p1B331</name>
</gene>
<dbReference type="Pfam" id="PF14020">
    <property type="entry name" value="DUF4236"/>
    <property type="match status" value="1"/>
</dbReference>
<evidence type="ECO:0000313" key="4">
    <source>
        <dbReference type="Proteomes" id="UP000006552"/>
    </source>
</evidence>
<dbReference type="Proteomes" id="UP000006552">
    <property type="component" value="Plasmid 1"/>
</dbReference>
<feature type="region of interest" description="Disordered" evidence="1">
    <location>
        <begin position="58"/>
        <end position="78"/>
    </location>
</feature>
<dbReference type="AlphaFoldDB" id="Q5NWR7"/>
<evidence type="ECO:0000313" key="3">
    <source>
        <dbReference type="EMBL" id="CAI10497.1"/>
    </source>
</evidence>
<evidence type="ECO:0000259" key="2">
    <source>
        <dbReference type="Pfam" id="PF14020"/>
    </source>
</evidence>
<keyword evidence="3" id="KW-0614">Plasmid</keyword>
<protein>
    <recommendedName>
        <fullName evidence="2">DUF4236 domain-containing protein</fullName>
    </recommendedName>
</protein>
<sequence>MALRFRKSVTLAPGIRMNFSRGGLSWSLGPRGASVGIGKRGTYLNAGLPGTGLSFRQRLDSGSSASGRSSVSRGEQAPIGVTVGVEDDGTLTFRDSLGNVLSSELVAATKRQQGESLRDLMQQRCDEINAQIEALGTLHLHSPRPTDRPSYRPIPFEAPQPNQPTPKRPSWLRRLFGGAAEVEQENARAEAAYREACGRWTREKEAHQAAEQTRQHLMRQAVGGNIHAMEVFLETALSDIAWPRETLVSFELQEGGVRLVFDVDLPEIEDMPTKTAVVPQRGYKLSVKDLSATKLQQLYAGHVHSISFRLIAEAFALLPTVEVVVLSAYTQRVDPSTGHDADQYLLSVRVQRSQWGFINFGALESIDVIDALDRFDLRRAMTKQGAFKAIEPF</sequence>
<dbReference type="EMBL" id="CR555307">
    <property type="protein sequence ID" value="CAI10497.1"/>
    <property type="molecule type" value="Genomic_DNA"/>
</dbReference>
<dbReference type="HOGENOM" id="CLU_065573_0_0_4"/>
<evidence type="ECO:0000256" key="1">
    <source>
        <dbReference type="SAM" id="MobiDB-lite"/>
    </source>
</evidence>
<dbReference type="OrthoDB" id="5450120at2"/>
<dbReference type="KEGG" id="eba:p1B331"/>
<keyword evidence="4" id="KW-1185">Reference proteome</keyword>
<geneLocation type="plasmid" evidence="4">
    <name>pAzo1</name>
</geneLocation>